<gene>
    <name evidence="4" type="ORF">EIP75_05425</name>
</gene>
<comment type="similarity">
    <text evidence="1">Belongs to the short-chain dehydrogenases/reductases (SDR) family.</text>
</comment>
<dbReference type="PANTHER" id="PTHR42760:SF133">
    <property type="entry name" value="3-OXOACYL-[ACYL-CARRIER-PROTEIN] REDUCTASE"/>
    <property type="match status" value="1"/>
</dbReference>
<sequence>MSYNIDLSGRVALITGASSGLGKQFALTLAQAGAAVVLAGRRVENLKTLRAEIEAGGGDAHVVGLDVTDVNSIRAAVAHAETEVGSIDILINNSGVSSTERLVDVTEENYDYVFDTNTRGAFFVAQAVAKRMLARAKGSAPGTFTGGRIVNIASAAGLRTMPQIGVYCMSKAAVVHMTKVMAAEWGRFGITTNAVCPGYIDTEINHHHWATEGGQKLIDMLPRKRVGQPKDLDALVVMLCSAQSDFINGAVISADDGMAAG</sequence>
<evidence type="ECO:0000313" key="4">
    <source>
        <dbReference type="EMBL" id="RRS05632.1"/>
    </source>
</evidence>
<dbReference type="RefSeq" id="WP_125242200.1">
    <property type="nucleotide sequence ID" value="NZ_RSED01000003.1"/>
</dbReference>
<keyword evidence="2" id="KW-0560">Oxidoreductase</keyword>
<dbReference type="GO" id="GO:0006633">
    <property type="term" value="P:fatty acid biosynthetic process"/>
    <property type="evidence" value="ECO:0007669"/>
    <property type="project" value="TreeGrafter"/>
</dbReference>
<dbReference type="Gene3D" id="3.40.50.720">
    <property type="entry name" value="NAD(P)-binding Rossmann-like Domain"/>
    <property type="match status" value="1"/>
</dbReference>
<organism evidence="4 5">
    <name type="scientific">Aquabacterium soli</name>
    <dbReference type="NCBI Taxonomy" id="2493092"/>
    <lineage>
        <taxon>Bacteria</taxon>
        <taxon>Pseudomonadati</taxon>
        <taxon>Pseudomonadota</taxon>
        <taxon>Betaproteobacteria</taxon>
        <taxon>Burkholderiales</taxon>
        <taxon>Aquabacterium</taxon>
    </lineage>
</organism>
<dbReference type="NCBIfam" id="NF005559">
    <property type="entry name" value="PRK07231.1"/>
    <property type="match status" value="1"/>
</dbReference>
<dbReference type="PANTHER" id="PTHR42760">
    <property type="entry name" value="SHORT-CHAIN DEHYDROGENASES/REDUCTASES FAMILY MEMBER"/>
    <property type="match status" value="1"/>
</dbReference>
<dbReference type="InterPro" id="IPR057326">
    <property type="entry name" value="KR_dom"/>
</dbReference>
<evidence type="ECO:0000259" key="3">
    <source>
        <dbReference type="SMART" id="SM00822"/>
    </source>
</evidence>
<dbReference type="GO" id="GO:0048038">
    <property type="term" value="F:quinone binding"/>
    <property type="evidence" value="ECO:0007669"/>
    <property type="project" value="TreeGrafter"/>
</dbReference>
<dbReference type="PRINTS" id="PR00081">
    <property type="entry name" value="GDHRDH"/>
</dbReference>
<dbReference type="PROSITE" id="PS00061">
    <property type="entry name" value="ADH_SHORT"/>
    <property type="match status" value="1"/>
</dbReference>
<dbReference type="EMBL" id="RSED01000003">
    <property type="protein sequence ID" value="RRS05632.1"/>
    <property type="molecule type" value="Genomic_DNA"/>
</dbReference>
<dbReference type="InterPro" id="IPR020904">
    <property type="entry name" value="Sc_DH/Rdtase_CS"/>
</dbReference>
<dbReference type="NCBIfam" id="NF005402">
    <property type="entry name" value="PRK06949.1"/>
    <property type="match status" value="1"/>
</dbReference>
<feature type="domain" description="Ketoreductase" evidence="3">
    <location>
        <begin position="10"/>
        <end position="212"/>
    </location>
</feature>
<dbReference type="CDD" id="cd05233">
    <property type="entry name" value="SDR_c"/>
    <property type="match status" value="1"/>
</dbReference>
<name>A0A426VFF1_9BURK</name>
<evidence type="ECO:0000256" key="1">
    <source>
        <dbReference type="ARBA" id="ARBA00006484"/>
    </source>
</evidence>
<dbReference type="SMART" id="SM00822">
    <property type="entry name" value="PKS_KR"/>
    <property type="match status" value="1"/>
</dbReference>
<dbReference type="InterPro" id="IPR036291">
    <property type="entry name" value="NAD(P)-bd_dom_sf"/>
</dbReference>
<dbReference type="InterPro" id="IPR002347">
    <property type="entry name" value="SDR_fam"/>
</dbReference>
<dbReference type="GO" id="GO:0016616">
    <property type="term" value="F:oxidoreductase activity, acting on the CH-OH group of donors, NAD or NADP as acceptor"/>
    <property type="evidence" value="ECO:0007669"/>
    <property type="project" value="TreeGrafter"/>
</dbReference>
<reference evidence="4 5" key="1">
    <citation type="submission" date="2018-12" db="EMBL/GenBank/DDBJ databases">
        <title>The whole draft genome of Aquabacterium sp. SJQ9.</title>
        <authorList>
            <person name="Sun L."/>
            <person name="Gao X."/>
            <person name="Chen W."/>
            <person name="Huang K."/>
        </authorList>
    </citation>
    <scope>NUCLEOTIDE SEQUENCE [LARGE SCALE GENOMIC DNA]</scope>
    <source>
        <strain evidence="4 5">SJQ9</strain>
    </source>
</reference>
<dbReference type="PRINTS" id="PR00080">
    <property type="entry name" value="SDRFAMILY"/>
</dbReference>
<dbReference type="OrthoDB" id="9803333at2"/>
<evidence type="ECO:0000256" key="2">
    <source>
        <dbReference type="ARBA" id="ARBA00023002"/>
    </source>
</evidence>
<dbReference type="SUPFAM" id="SSF51735">
    <property type="entry name" value="NAD(P)-binding Rossmann-fold domains"/>
    <property type="match status" value="1"/>
</dbReference>
<protein>
    <submittedName>
        <fullName evidence="4">SDR family oxidoreductase</fullName>
    </submittedName>
</protein>
<dbReference type="Proteomes" id="UP000269265">
    <property type="component" value="Unassembled WGS sequence"/>
</dbReference>
<dbReference type="FunFam" id="3.40.50.720:FF:000084">
    <property type="entry name" value="Short-chain dehydrogenase reductase"/>
    <property type="match status" value="1"/>
</dbReference>
<dbReference type="Pfam" id="PF13561">
    <property type="entry name" value="adh_short_C2"/>
    <property type="match status" value="1"/>
</dbReference>
<accession>A0A426VFF1</accession>
<proteinExistence type="inferred from homology"/>
<keyword evidence="5" id="KW-1185">Reference proteome</keyword>
<comment type="caution">
    <text evidence="4">The sequence shown here is derived from an EMBL/GenBank/DDBJ whole genome shotgun (WGS) entry which is preliminary data.</text>
</comment>
<dbReference type="AlphaFoldDB" id="A0A426VFF1"/>
<evidence type="ECO:0000313" key="5">
    <source>
        <dbReference type="Proteomes" id="UP000269265"/>
    </source>
</evidence>